<dbReference type="Proteomes" id="UP001055811">
    <property type="component" value="Linkage Group LG02"/>
</dbReference>
<evidence type="ECO:0000313" key="2">
    <source>
        <dbReference type="Proteomes" id="UP001055811"/>
    </source>
</evidence>
<reference evidence="2" key="1">
    <citation type="journal article" date="2022" name="Mol. Ecol. Resour.">
        <title>The genomes of chicory, endive, great burdock and yacon provide insights into Asteraceae palaeo-polyploidization history and plant inulin production.</title>
        <authorList>
            <person name="Fan W."/>
            <person name="Wang S."/>
            <person name="Wang H."/>
            <person name="Wang A."/>
            <person name="Jiang F."/>
            <person name="Liu H."/>
            <person name="Zhao H."/>
            <person name="Xu D."/>
            <person name="Zhang Y."/>
        </authorList>
    </citation>
    <scope>NUCLEOTIDE SEQUENCE [LARGE SCALE GENOMIC DNA]</scope>
    <source>
        <strain evidence="2">cv. Punajuju</strain>
    </source>
</reference>
<comment type="caution">
    <text evidence="1">The sequence shown here is derived from an EMBL/GenBank/DDBJ whole genome shotgun (WGS) entry which is preliminary data.</text>
</comment>
<name>A0ACB9GD94_CICIN</name>
<reference evidence="1 2" key="2">
    <citation type="journal article" date="2022" name="Mol. Ecol. Resour.">
        <title>The genomes of chicory, endive, great burdock and yacon provide insights into Asteraceae paleo-polyploidization history and plant inulin production.</title>
        <authorList>
            <person name="Fan W."/>
            <person name="Wang S."/>
            <person name="Wang H."/>
            <person name="Wang A."/>
            <person name="Jiang F."/>
            <person name="Liu H."/>
            <person name="Zhao H."/>
            <person name="Xu D."/>
            <person name="Zhang Y."/>
        </authorList>
    </citation>
    <scope>NUCLEOTIDE SEQUENCE [LARGE SCALE GENOMIC DNA]</scope>
    <source>
        <strain evidence="2">cv. Punajuju</strain>
        <tissue evidence="1">Leaves</tissue>
    </source>
</reference>
<sequence length="104" mass="11367">MEDGETRVFVDELGGMVDVVVTGVAEGGFIDVLVPKLINKSTDGDVFQHEVDKSWTLTQTTVSLILSLADFLSTIIHSNEASICLIRNFGLELSLTSLRSLLKR</sequence>
<proteinExistence type="predicted"/>
<accession>A0ACB9GD94</accession>
<protein>
    <submittedName>
        <fullName evidence="1">Uncharacterized protein</fullName>
    </submittedName>
</protein>
<gene>
    <name evidence="1" type="ORF">L2E82_11059</name>
</gene>
<dbReference type="EMBL" id="CM042010">
    <property type="protein sequence ID" value="KAI3781060.1"/>
    <property type="molecule type" value="Genomic_DNA"/>
</dbReference>
<organism evidence="1 2">
    <name type="scientific">Cichorium intybus</name>
    <name type="common">Chicory</name>
    <dbReference type="NCBI Taxonomy" id="13427"/>
    <lineage>
        <taxon>Eukaryota</taxon>
        <taxon>Viridiplantae</taxon>
        <taxon>Streptophyta</taxon>
        <taxon>Embryophyta</taxon>
        <taxon>Tracheophyta</taxon>
        <taxon>Spermatophyta</taxon>
        <taxon>Magnoliopsida</taxon>
        <taxon>eudicotyledons</taxon>
        <taxon>Gunneridae</taxon>
        <taxon>Pentapetalae</taxon>
        <taxon>asterids</taxon>
        <taxon>campanulids</taxon>
        <taxon>Asterales</taxon>
        <taxon>Asteraceae</taxon>
        <taxon>Cichorioideae</taxon>
        <taxon>Cichorieae</taxon>
        <taxon>Cichoriinae</taxon>
        <taxon>Cichorium</taxon>
    </lineage>
</organism>
<evidence type="ECO:0000313" key="1">
    <source>
        <dbReference type="EMBL" id="KAI3781060.1"/>
    </source>
</evidence>
<keyword evidence="2" id="KW-1185">Reference proteome</keyword>